<dbReference type="SUPFAM" id="SSF51011">
    <property type="entry name" value="Glycosyl hydrolase domain"/>
    <property type="match status" value="1"/>
</dbReference>
<feature type="domain" description="Glycosyl hydrolase family 13 catalytic" evidence="6">
    <location>
        <begin position="16"/>
        <end position="422"/>
    </location>
</feature>
<dbReference type="CDD" id="cd11333">
    <property type="entry name" value="AmyAc_SI_OligoGlu_DGase"/>
    <property type="match status" value="1"/>
</dbReference>
<evidence type="ECO:0000256" key="3">
    <source>
        <dbReference type="ARBA" id="ARBA00023295"/>
    </source>
</evidence>
<dbReference type="InterPro" id="IPR017853">
    <property type="entry name" value="GH"/>
</dbReference>
<dbReference type="Gene3D" id="2.60.40.1180">
    <property type="entry name" value="Golgi alpha-mannosidase II"/>
    <property type="match status" value="1"/>
</dbReference>
<reference evidence="7 8" key="1">
    <citation type="submission" date="2021-03" db="EMBL/GenBank/DDBJ databases">
        <title>Genomic Encyclopedia of Type Strains, Phase IV (KMG-IV): sequencing the most valuable type-strain genomes for metagenomic binning, comparative biology and taxonomic classification.</title>
        <authorList>
            <person name="Goeker M."/>
        </authorList>
    </citation>
    <scope>NUCLEOTIDE SEQUENCE [LARGE SCALE GENOMIC DNA]</scope>
    <source>
        <strain evidence="7 8">DSM 26675</strain>
    </source>
</reference>
<dbReference type="Pfam" id="PF00128">
    <property type="entry name" value="Alpha-amylase"/>
    <property type="match status" value="1"/>
</dbReference>
<keyword evidence="3 7" id="KW-0326">Glycosidase</keyword>
<comment type="catalytic activity">
    <reaction evidence="4">
        <text>Hydrolysis of (1-&gt;6)-alpha-D-glucosidic linkages in some oligosaccharides produced from starch and glycogen by alpha-amylase, and in isomaltose.</text>
        <dbReference type="EC" id="3.2.1.10"/>
    </reaction>
</comment>
<evidence type="ECO:0000259" key="6">
    <source>
        <dbReference type="SMART" id="SM00642"/>
    </source>
</evidence>
<dbReference type="NCBIfam" id="NF008183">
    <property type="entry name" value="PRK10933.1"/>
    <property type="match status" value="1"/>
</dbReference>
<dbReference type="PANTHER" id="PTHR10357:SF184">
    <property type="entry name" value="OLIGO-1,6-GLUCOSIDASE 1"/>
    <property type="match status" value="1"/>
</dbReference>
<evidence type="ECO:0000256" key="2">
    <source>
        <dbReference type="ARBA" id="ARBA00022801"/>
    </source>
</evidence>
<dbReference type="Proteomes" id="UP001519293">
    <property type="component" value="Unassembled WGS sequence"/>
</dbReference>
<evidence type="ECO:0000256" key="4">
    <source>
        <dbReference type="ARBA" id="ARBA00036217"/>
    </source>
</evidence>
<sequence>MDPIAEPWWKRSVIYQIYPRSFMDSNGDGIGDLQGILSKLDYLVHLGVEVIWLSPIYDSPNDDNGYDIRNYQAIMQEFGTMNDFETLIAEGKKRGIKIVMDLVINHTSDEHPWFVESRSAKTSNYRDYYIWREGNKEQPPNNWGSIFSGSAWEKDEKTNSYYLHLFSKKQPDLNWEHVPLRNDLYDMMKFWLDKGISGFRMDVINFISKDLNFRDGIVHPNQLYGDGSPYYMNGPKVHTYLREMNEKVLRHYDALTVGEMPGAGPEDAKIYTNPKNQEVDMIFTFEHMNLDSGPFEKWDVKPLNLVELKRNFEKWQQALHQTGWNSLYWNNHDQPRIVSRFGDSELYRVESAKMLAICLHMLQGTPYIYQGEEFGMTNVKFDSIENYRDIETINMYKEKRQQGIHHDEIMACIYAKGRDNARTPMQWTKAGGFTEGIPWIQMNPNYLEVNAEQALADSSSIFYTYQKLIRLRKEHDILTYGSFHLLLPDHPYLFVYKRRTEEAEWLVVTNFSKRTEQIEWNLLEAPYQEGKLIISNYERPKTDEGVIKVRPYEAFVFAFERRK</sequence>
<gene>
    <name evidence="7" type="ORF">J2Z40_003359</name>
</gene>
<dbReference type="EMBL" id="JAGIKZ010000026">
    <property type="protein sequence ID" value="MBP2242779.1"/>
    <property type="molecule type" value="Genomic_DNA"/>
</dbReference>
<evidence type="ECO:0000256" key="5">
    <source>
        <dbReference type="ARBA" id="ARBA00038939"/>
    </source>
</evidence>
<dbReference type="EC" id="3.2.1.10" evidence="5"/>
<dbReference type="GO" id="GO:0004574">
    <property type="term" value="F:oligo-1,6-glucosidase activity"/>
    <property type="evidence" value="ECO:0007669"/>
    <property type="project" value="UniProtKB-EC"/>
</dbReference>
<name>A0ABS4RJ74_9BACI</name>
<comment type="caution">
    <text evidence="7">The sequence shown here is derived from an EMBL/GenBank/DDBJ whole genome shotgun (WGS) entry which is preliminary data.</text>
</comment>
<evidence type="ECO:0000256" key="1">
    <source>
        <dbReference type="ARBA" id="ARBA00008061"/>
    </source>
</evidence>
<evidence type="ECO:0000313" key="7">
    <source>
        <dbReference type="EMBL" id="MBP2242779.1"/>
    </source>
</evidence>
<dbReference type="SUPFAM" id="SSF51445">
    <property type="entry name" value="(Trans)glycosidases"/>
    <property type="match status" value="1"/>
</dbReference>
<evidence type="ECO:0000313" key="8">
    <source>
        <dbReference type="Proteomes" id="UP001519293"/>
    </source>
</evidence>
<dbReference type="Gene3D" id="3.90.400.10">
    <property type="entry name" value="Oligo-1,6-glucosidase, Domain 2"/>
    <property type="match status" value="1"/>
</dbReference>
<organism evidence="7 8">
    <name type="scientific">Cytobacillus eiseniae</name>
    <dbReference type="NCBI Taxonomy" id="762947"/>
    <lineage>
        <taxon>Bacteria</taxon>
        <taxon>Bacillati</taxon>
        <taxon>Bacillota</taxon>
        <taxon>Bacilli</taxon>
        <taxon>Bacillales</taxon>
        <taxon>Bacillaceae</taxon>
        <taxon>Cytobacillus</taxon>
    </lineage>
</organism>
<dbReference type="PANTHER" id="PTHR10357">
    <property type="entry name" value="ALPHA-AMYLASE FAMILY MEMBER"/>
    <property type="match status" value="1"/>
</dbReference>
<keyword evidence="8" id="KW-1185">Reference proteome</keyword>
<dbReference type="InterPro" id="IPR013780">
    <property type="entry name" value="Glyco_hydro_b"/>
</dbReference>
<proteinExistence type="inferred from homology"/>
<dbReference type="InterPro" id="IPR006047">
    <property type="entry name" value="GH13_cat_dom"/>
</dbReference>
<dbReference type="SMART" id="SM00642">
    <property type="entry name" value="Aamy"/>
    <property type="match status" value="1"/>
</dbReference>
<dbReference type="InterPro" id="IPR045857">
    <property type="entry name" value="O16G_dom_2"/>
</dbReference>
<protein>
    <recommendedName>
        <fullName evidence="5">oligo-1,6-glucosidase</fullName>
        <ecNumber evidence="5">3.2.1.10</ecNumber>
    </recommendedName>
</protein>
<keyword evidence="2 7" id="KW-0378">Hydrolase</keyword>
<accession>A0ABS4RJ74</accession>
<dbReference type="Gene3D" id="3.20.20.80">
    <property type="entry name" value="Glycosidases"/>
    <property type="match status" value="1"/>
</dbReference>
<dbReference type="RefSeq" id="WP_066400085.1">
    <property type="nucleotide sequence ID" value="NZ_JAGIKZ010000026.1"/>
</dbReference>
<comment type="similarity">
    <text evidence="1">Belongs to the glycosyl hydrolase 13 family.</text>
</comment>